<proteinExistence type="predicted"/>
<organism evidence="1">
    <name type="scientific">marine sediment metagenome</name>
    <dbReference type="NCBI Taxonomy" id="412755"/>
    <lineage>
        <taxon>unclassified sequences</taxon>
        <taxon>metagenomes</taxon>
        <taxon>ecological metagenomes</taxon>
    </lineage>
</organism>
<reference evidence="1" key="1">
    <citation type="journal article" date="2015" name="Nature">
        <title>Complex archaea that bridge the gap between prokaryotes and eukaryotes.</title>
        <authorList>
            <person name="Spang A."/>
            <person name="Saw J.H."/>
            <person name="Jorgensen S.L."/>
            <person name="Zaremba-Niedzwiedzka K."/>
            <person name="Martijn J."/>
            <person name="Lind A.E."/>
            <person name="van Eijk R."/>
            <person name="Schleper C."/>
            <person name="Guy L."/>
            <person name="Ettema T.J."/>
        </authorList>
    </citation>
    <scope>NUCLEOTIDE SEQUENCE</scope>
</reference>
<name>A0A0F9KGS0_9ZZZZ</name>
<dbReference type="AlphaFoldDB" id="A0A0F9KGS0"/>
<evidence type="ECO:0000313" key="1">
    <source>
        <dbReference type="EMBL" id="KKM81354.1"/>
    </source>
</evidence>
<accession>A0A0F9KGS0</accession>
<comment type="caution">
    <text evidence="1">The sequence shown here is derived from an EMBL/GenBank/DDBJ whole genome shotgun (WGS) entry which is preliminary data.</text>
</comment>
<protein>
    <submittedName>
        <fullName evidence="1">Uncharacterized protein</fullName>
    </submittedName>
</protein>
<gene>
    <name evidence="1" type="ORF">LCGC14_1330640</name>
</gene>
<sequence length="125" mass="14378">MKSYVILFVATLMLVRPLWPIAEYVMNYDYIVNVLCENKDRPAMHCDGKCYLAKQLAKESERGDKNPFGENRSKTEIQQIVFFEPLHPMDVPIDFQDEAPDNFKTSRAFIPTLLTSDIAHPPEVA</sequence>
<dbReference type="EMBL" id="LAZR01008031">
    <property type="protein sequence ID" value="KKM81354.1"/>
    <property type="molecule type" value="Genomic_DNA"/>
</dbReference>